<evidence type="ECO:0000256" key="1">
    <source>
        <dbReference type="SAM" id="Phobius"/>
    </source>
</evidence>
<feature type="transmembrane region" description="Helical" evidence="1">
    <location>
        <begin position="12"/>
        <end position="31"/>
    </location>
</feature>
<dbReference type="AlphaFoldDB" id="A0A1M4PJU7"/>
<dbReference type="Proteomes" id="UP000245423">
    <property type="component" value="Chromosome 1"/>
</dbReference>
<proteinExistence type="predicted"/>
<evidence type="ECO:0000259" key="2">
    <source>
        <dbReference type="Pfam" id="PF02517"/>
    </source>
</evidence>
<feature type="domain" description="CAAX prenyl protease 2/Lysostaphin resistance protein A-like" evidence="2">
    <location>
        <begin position="16"/>
        <end position="61"/>
    </location>
</feature>
<reference evidence="3 4" key="1">
    <citation type="submission" date="2016-11" db="EMBL/GenBank/DDBJ databases">
        <authorList>
            <person name="Manzoor S."/>
        </authorList>
    </citation>
    <scope>NUCLEOTIDE SEQUENCE [LARGE SCALE GENOMIC DNA]</scope>
    <source>
        <strain evidence="3">Clostridium ultunense strain Esp</strain>
    </source>
</reference>
<evidence type="ECO:0000313" key="3">
    <source>
        <dbReference type="EMBL" id="SHD75717.1"/>
    </source>
</evidence>
<dbReference type="InterPro" id="IPR003675">
    <property type="entry name" value="Rce1/LyrA-like_dom"/>
</dbReference>
<dbReference type="Pfam" id="PF02517">
    <property type="entry name" value="Rce1-like"/>
    <property type="match status" value="1"/>
</dbReference>
<dbReference type="EMBL" id="LT669839">
    <property type="protein sequence ID" value="SHD75717.1"/>
    <property type="molecule type" value="Genomic_DNA"/>
</dbReference>
<sequence length="109" mass="13087">MWIILKLWIQTLLKKIHFIISVAIFAFGEEIGWRAYVLPILIKLMNKQKAILLNGVLWGWGMASTYGNFRDKHIIRAKSHRYYWHIRSSNWCNHSIKNKIIRLLENMTY</sequence>
<feature type="transmembrane region" description="Helical" evidence="1">
    <location>
        <begin position="51"/>
        <end position="69"/>
    </location>
</feature>
<gene>
    <name evidence="3" type="ORF">CUESP1_0326</name>
</gene>
<dbReference type="RefSeq" id="WP_025640308.1">
    <property type="nucleotide sequence ID" value="NZ_LT669839.1"/>
</dbReference>
<keyword evidence="1" id="KW-0472">Membrane</keyword>
<organism evidence="3 4">
    <name type="scientific">[Clostridium] ultunense Esp</name>
    <dbReference type="NCBI Taxonomy" id="1288971"/>
    <lineage>
        <taxon>Bacteria</taxon>
        <taxon>Bacillati</taxon>
        <taxon>Bacillota</taxon>
        <taxon>Tissierellia</taxon>
        <taxon>Tissierellales</taxon>
        <taxon>Tepidimicrobiaceae</taxon>
        <taxon>Schnuerera</taxon>
    </lineage>
</organism>
<dbReference type="GO" id="GO:0080120">
    <property type="term" value="P:CAAX-box protein maturation"/>
    <property type="evidence" value="ECO:0007669"/>
    <property type="project" value="UniProtKB-ARBA"/>
</dbReference>
<evidence type="ECO:0000313" key="4">
    <source>
        <dbReference type="Proteomes" id="UP000245423"/>
    </source>
</evidence>
<keyword evidence="1" id="KW-0812">Transmembrane</keyword>
<protein>
    <recommendedName>
        <fullName evidence="2">CAAX prenyl protease 2/Lysostaphin resistance protein A-like domain-containing protein</fullName>
    </recommendedName>
</protein>
<dbReference type="OrthoDB" id="9777755at2"/>
<name>A0A1M4PJU7_9FIRM</name>
<keyword evidence="1" id="KW-1133">Transmembrane helix</keyword>
<accession>A0A1M4PJU7</accession>
<dbReference type="GO" id="GO:0004175">
    <property type="term" value="F:endopeptidase activity"/>
    <property type="evidence" value="ECO:0007669"/>
    <property type="project" value="UniProtKB-ARBA"/>
</dbReference>
<keyword evidence="4" id="KW-1185">Reference proteome</keyword>